<keyword evidence="4" id="KW-0804">Transcription</keyword>
<dbReference type="Pfam" id="PF13977">
    <property type="entry name" value="TetR_C_6"/>
    <property type="match status" value="1"/>
</dbReference>
<keyword evidence="2" id="KW-0805">Transcription regulation</keyword>
<dbReference type="InterPro" id="IPR036271">
    <property type="entry name" value="Tet_transcr_reg_TetR-rel_C_sf"/>
</dbReference>
<dbReference type="InterPro" id="IPR009057">
    <property type="entry name" value="Homeodomain-like_sf"/>
</dbReference>
<dbReference type="PRINTS" id="PR00455">
    <property type="entry name" value="HTHTETR"/>
</dbReference>
<dbReference type="SUPFAM" id="SSF48498">
    <property type="entry name" value="Tetracyclin repressor-like, C-terminal domain"/>
    <property type="match status" value="1"/>
</dbReference>
<dbReference type="InterPro" id="IPR039538">
    <property type="entry name" value="BetI_C"/>
</dbReference>
<protein>
    <submittedName>
        <fullName evidence="7">TetR/AcrR family transcriptional regulator</fullName>
    </submittedName>
</protein>
<feature type="domain" description="HTH tetR-type" evidence="6">
    <location>
        <begin position="9"/>
        <end position="69"/>
    </location>
</feature>
<organism evidence="7 8">
    <name type="scientific">Providencia manganoxydans</name>
    <dbReference type="NCBI Taxonomy" id="2923283"/>
    <lineage>
        <taxon>Bacteria</taxon>
        <taxon>Pseudomonadati</taxon>
        <taxon>Pseudomonadota</taxon>
        <taxon>Gammaproteobacteria</taxon>
        <taxon>Enterobacterales</taxon>
        <taxon>Morganellaceae</taxon>
        <taxon>Providencia</taxon>
    </lineage>
</organism>
<dbReference type="InterPro" id="IPR001647">
    <property type="entry name" value="HTH_TetR"/>
</dbReference>
<gene>
    <name evidence="7" type="ORF">JI723_02950</name>
</gene>
<dbReference type="PANTHER" id="PTHR30055">
    <property type="entry name" value="HTH-TYPE TRANSCRIPTIONAL REGULATOR RUTR"/>
    <property type="match status" value="1"/>
</dbReference>
<evidence type="ECO:0000313" key="8">
    <source>
        <dbReference type="Proteomes" id="UP000596157"/>
    </source>
</evidence>
<evidence type="ECO:0000256" key="4">
    <source>
        <dbReference type="ARBA" id="ARBA00023163"/>
    </source>
</evidence>
<dbReference type="RefSeq" id="WP_272581098.1">
    <property type="nucleotide sequence ID" value="NZ_CP067099.1"/>
</dbReference>
<sequence length="196" mass="22206">MSAQTERQKAKKKQIIDAAISCFIEKGFHATSTAEICKAAGMSPGNLFHYYPTKYAIIEAIAIEDQLYFEQILNSVEEASSSIGSVILMMTRLIELYNDPDYARISIEIFAEASRNPEINRIFVENDKKLRDKLTALIIEGRNKGEIDLQLHPENTASWLMTTADGTIGRELMDPEFNWQESLDAFIFMIKKTLST</sequence>
<evidence type="ECO:0000256" key="3">
    <source>
        <dbReference type="ARBA" id="ARBA00023125"/>
    </source>
</evidence>
<dbReference type="Gene3D" id="1.10.357.10">
    <property type="entry name" value="Tetracycline Repressor, domain 2"/>
    <property type="match status" value="1"/>
</dbReference>
<evidence type="ECO:0000256" key="1">
    <source>
        <dbReference type="ARBA" id="ARBA00022491"/>
    </source>
</evidence>
<feature type="DNA-binding region" description="H-T-H motif" evidence="5">
    <location>
        <begin position="32"/>
        <end position="51"/>
    </location>
</feature>
<dbReference type="Proteomes" id="UP000596157">
    <property type="component" value="Chromosome"/>
</dbReference>
<keyword evidence="3 5" id="KW-0238">DNA-binding</keyword>
<proteinExistence type="predicted"/>
<evidence type="ECO:0000256" key="2">
    <source>
        <dbReference type="ARBA" id="ARBA00023015"/>
    </source>
</evidence>
<evidence type="ECO:0000313" key="7">
    <source>
        <dbReference type="EMBL" id="QQO62965.1"/>
    </source>
</evidence>
<accession>A0ABX7AG71</accession>
<keyword evidence="1" id="KW-0678">Repressor</keyword>
<dbReference type="PANTHER" id="PTHR30055:SF226">
    <property type="entry name" value="HTH-TYPE TRANSCRIPTIONAL REGULATOR PKSA"/>
    <property type="match status" value="1"/>
</dbReference>
<dbReference type="Gene3D" id="1.10.10.60">
    <property type="entry name" value="Homeodomain-like"/>
    <property type="match status" value="1"/>
</dbReference>
<evidence type="ECO:0000259" key="6">
    <source>
        <dbReference type="PROSITE" id="PS50977"/>
    </source>
</evidence>
<reference evidence="8" key="1">
    <citation type="submission" date="2021-01" db="EMBL/GenBank/DDBJ databases">
        <title>Providencia vermicola LLDRA6, a soil-borne Mn(II)-oxidizing bacterium, exploits a strategy of superoxide production coupled to hydrogen peroxide consumption to generate Mn oxides, as revealed by transcriptional up-regulation of genes for phenylacetic acid catabolism.</title>
        <authorList>
            <person name="Chen S."/>
            <person name="Ding Z."/>
            <person name="Chen J."/>
            <person name="Luo J."/>
            <person name="Ruan X."/>
            <person name="Li Z."/>
            <person name="Liao F."/>
            <person name="He J."/>
            <person name="Li D."/>
        </authorList>
    </citation>
    <scope>NUCLEOTIDE SEQUENCE [LARGE SCALE GENOMIC DNA]</scope>
    <source>
        <strain evidence="8">LLDRA6</strain>
    </source>
</reference>
<dbReference type="SUPFAM" id="SSF46689">
    <property type="entry name" value="Homeodomain-like"/>
    <property type="match status" value="1"/>
</dbReference>
<name>A0ABX7AG71_9GAMM</name>
<dbReference type="Pfam" id="PF00440">
    <property type="entry name" value="TetR_N"/>
    <property type="match status" value="1"/>
</dbReference>
<keyword evidence="8" id="KW-1185">Reference proteome</keyword>
<evidence type="ECO:0000256" key="5">
    <source>
        <dbReference type="PROSITE-ProRule" id="PRU00335"/>
    </source>
</evidence>
<dbReference type="PROSITE" id="PS50977">
    <property type="entry name" value="HTH_TETR_2"/>
    <property type="match status" value="1"/>
</dbReference>
<dbReference type="EMBL" id="CP067099">
    <property type="protein sequence ID" value="QQO62965.1"/>
    <property type="molecule type" value="Genomic_DNA"/>
</dbReference>
<dbReference type="GeneID" id="92277638"/>
<dbReference type="InterPro" id="IPR050109">
    <property type="entry name" value="HTH-type_TetR-like_transc_reg"/>
</dbReference>